<dbReference type="AlphaFoldDB" id="A0A8H3W792"/>
<proteinExistence type="predicted"/>
<accession>A0A8H3W792</accession>
<keyword evidence="1" id="KW-1133">Transmembrane helix</keyword>
<keyword evidence="1" id="KW-0472">Membrane</keyword>
<dbReference type="Proteomes" id="UP000434172">
    <property type="component" value="Unassembled WGS sequence"/>
</dbReference>
<gene>
    <name evidence="2" type="ORF">GQ607_010266</name>
</gene>
<comment type="caution">
    <text evidence="2">The sequence shown here is derived from an EMBL/GenBank/DDBJ whole genome shotgun (WGS) entry which is preliminary data.</text>
</comment>
<keyword evidence="1" id="KW-0812">Transmembrane</keyword>
<protein>
    <submittedName>
        <fullName evidence="2">Uncharacterized protein</fullName>
    </submittedName>
</protein>
<feature type="transmembrane region" description="Helical" evidence="1">
    <location>
        <begin position="34"/>
        <end position="57"/>
    </location>
</feature>
<reference evidence="2 3" key="1">
    <citation type="submission" date="2019-12" db="EMBL/GenBank/DDBJ databases">
        <title>A genome sequence resource for the geographically widespread anthracnose pathogen Colletotrichum asianum.</title>
        <authorList>
            <person name="Meng Y."/>
        </authorList>
    </citation>
    <scope>NUCLEOTIDE SEQUENCE [LARGE SCALE GENOMIC DNA]</scope>
    <source>
        <strain evidence="2 3">ICMP 18580</strain>
    </source>
</reference>
<evidence type="ECO:0000313" key="3">
    <source>
        <dbReference type="Proteomes" id="UP000434172"/>
    </source>
</evidence>
<keyword evidence="3" id="KW-1185">Reference proteome</keyword>
<dbReference type="EMBL" id="WOWK01000060">
    <property type="protein sequence ID" value="KAF0322603.1"/>
    <property type="molecule type" value="Genomic_DNA"/>
</dbReference>
<organism evidence="2 3">
    <name type="scientific">Colletotrichum asianum</name>
    <dbReference type="NCBI Taxonomy" id="702518"/>
    <lineage>
        <taxon>Eukaryota</taxon>
        <taxon>Fungi</taxon>
        <taxon>Dikarya</taxon>
        <taxon>Ascomycota</taxon>
        <taxon>Pezizomycotina</taxon>
        <taxon>Sordariomycetes</taxon>
        <taxon>Hypocreomycetidae</taxon>
        <taxon>Glomerellales</taxon>
        <taxon>Glomerellaceae</taxon>
        <taxon>Colletotrichum</taxon>
        <taxon>Colletotrichum gloeosporioides species complex</taxon>
    </lineage>
</organism>
<evidence type="ECO:0000313" key="2">
    <source>
        <dbReference type="EMBL" id="KAF0322603.1"/>
    </source>
</evidence>
<name>A0A8H3W792_9PEZI</name>
<evidence type="ECO:0000256" key="1">
    <source>
        <dbReference type="SAM" id="Phobius"/>
    </source>
</evidence>
<sequence>MGPTICNGGPGEDKGFDIVYAGELGARGKLTRCLMGLTAMSMWVRGFLVVLALALVLGH</sequence>